<keyword evidence="3 6" id="KW-0418">Kinase</keyword>
<evidence type="ECO:0000256" key="2">
    <source>
        <dbReference type="ARBA" id="ARBA00022679"/>
    </source>
</evidence>
<name>A0A7D4CNT8_9BACL</name>
<evidence type="ECO:0000259" key="5">
    <source>
        <dbReference type="Pfam" id="PF02782"/>
    </source>
</evidence>
<feature type="domain" description="Carbohydrate kinase FGGY N-terminal" evidence="4">
    <location>
        <begin position="7"/>
        <end position="244"/>
    </location>
</feature>
<dbReference type="KEGG" id="kpul:GXN76_11540"/>
<dbReference type="GO" id="GO:0005975">
    <property type="term" value="P:carbohydrate metabolic process"/>
    <property type="evidence" value="ECO:0007669"/>
    <property type="project" value="InterPro"/>
</dbReference>
<organism evidence="6 7">
    <name type="scientific">Kroppenstedtia pulmonis</name>
    <dbReference type="NCBI Taxonomy" id="1380685"/>
    <lineage>
        <taxon>Bacteria</taxon>
        <taxon>Bacillati</taxon>
        <taxon>Bacillota</taxon>
        <taxon>Bacilli</taxon>
        <taxon>Bacillales</taxon>
        <taxon>Thermoactinomycetaceae</taxon>
        <taxon>Kroppenstedtia</taxon>
    </lineage>
</organism>
<evidence type="ECO:0000256" key="1">
    <source>
        <dbReference type="ARBA" id="ARBA00009156"/>
    </source>
</evidence>
<dbReference type="SUPFAM" id="SSF53067">
    <property type="entry name" value="Actin-like ATPase domain"/>
    <property type="match status" value="2"/>
</dbReference>
<feature type="domain" description="Carbohydrate kinase FGGY C-terminal" evidence="5">
    <location>
        <begin position="346"/>
        <end position="441"/>
    </location>
</feature>
<dbReference type="GO" id="GO:0016301">
    <property type="term" value="F:kinase activity"/>
    <property type="evidence" value="ECO:0007669"/>
    <property type="project" value="UniProtKB-KW"/>
</dbReference>
<dbReference type="Gene3D" id="3.30.420.40">
    <property type="match status" value="2"/>
</dbReference>
<dbReference type="InterPro" id="IPR018484">
    <property type="entry name" value="FGGY_N"/>
</dbReference>
<dbReference type="PANTHER" id="PTHR43095:SF2">
    <property type="entry name" value="GLUCONOKINASE"/>
    <property type="match status" value="1"/>
</dbReference>
<dbReference type="Pfam" id="PF02782">
    <property type="entry name" value="FGGY_C"/>
    <property type="match status" value="1"/>
</dbReference>
<keyword evidence="2" id="KW-0808">Transferase</keyword>
<evidence type="ECO:0000256" key="3">
    <source>
        <dbReference type="ARBA" id="ARBA00022777"/>
    </source>
</evidence>
<accession>A0A7D4CNT8</accession>
<gene>
    <name evidence="6" type="ORF">GXN76_11540</name>
</gene>
<dbReference type="CDD" id="cd07798">
    <property type="entry name" value="ASKHA_NBD_FGGY_YoaC-like"/>
    <property type="match status" value="1"/>
</dbReference>
<dbReference type="EMBL" id="CP048104">
    <property type="protein sequence ID" value="QKG85038.1"/>
    <property type="molecule type" value="Genomic_DNA"/>
</dbReference>
<protein>
    <submittedName>
        <fullName evidence="6">Sugar kinase</fullName>
    </submittedName>
</protein>
<dbReference type="AlphaFoldDB" id="A0A7D4CNT8"/>
<evidence type="ECO:0000313" key="6">
    <source>
        <dbReference type="EMBL" id="QKG85038.1"/>
    </source>
</evidence>
<evidence type="ECO:0000259" key="4">
    <source>
        <dbReference type="Pfam" id="PF00370"/>
    </source>
</evidence>
<dbReference type="InterPro" id="IPR018485">
    <property type="entry name" value="FGGY_C"/>
</dbReference>
<keyword evidence="7" id="KW-1185">Reference proteome</keyword>
<dbReference type="RefSeq" id="WP_173223315.1">
    <property type="nucleotide sequence ID" value="NZ_CP048104.1"/>
</dbReference>
<sequence length="485" mass="53891">MVQREGYLIFDIGTGNARVAVTDTAGNILSVKRSDIHYERDPEVPAALFFHPQPLWESILQLAQAALKEAGELKILGLTSTSQRQGIVLLDKEGNHLIGLPNIDNRGNGFEKELSSPEQIYQMTGRWPTPLFSGLKMMAFKEQCPDFWDRTAFITSISGWVTYQLSGHLVYEPSQATETLLYDVREDRWSPDLCDMFGLPVSMLPPVVPAGTVLGETLQEIAEVLNLDRGTKVIVGGADTQLAVKSVKPTVGDVVAVSGTTTPLTLVMDRYIHDQDARSWTNSHVEDQQWLLETNCGVTGLNYQMVKNIFYPQESYAVIEEEMSKMAEVECFAALGTSLISSREMKVPQYGGFYFKMPISHQLSRAHFAWATLWDIACAVKEAYETMVDITGRKPTYILGCGGGFQSETLRSLVAEMLGLELRIPKVSHQASIVGATIICNEALGRRDEVEESVERISPTGDPSVQRIYQRWQDLQKGICLGESL</sequence>
<reference evidence="6 7" key="1">
    <citation type="submission" date="2020-01" db="EMBL/GenBank/DDBJ databases">
        <authorList>
            <person name="Gulvik C.A."/>
            <person name="Batra D.G."/>
        </authorList>
    </citation>
    <scope>NUCLEOTIDE SEQUENCE [LARGE SCALE GENOMIC DNA]</scope>
    <source>
        <strain evidence="6 7">W9323</strain>
    </source>
</reference>
<dbReference type="InterPro" id="IPR043129">
    <property type="entry name" value="ATPase_NBD"/>
</dbReference>
<comment type="similarity">
    <text evidence="1">Belongs to the FGGY kinase family.</text>
</comment>
<proteinExistence type="inferred from homology"/>
<dbReference type="Proteomes" id="UP000503088">
    <property type="component" value="Chromosome"/>
</dbReference>
<dbReference type="InterPro" id="IPR000577">
    <property type="entry name" value="Carb_kinase_FGGY"/>
</dbReference>
<dbReference type="PIRSF" id="PIRSF000538">
    <property type="entry name" value="GlpK"/>
    <property type="match status" value="1"/>
</dbReference>
<dbReference type="PANTHER" id="PTHR43095">
    <property type="entry name" value="SUGAR KINASE"/>
    <property type="match status" value="1"/>
</dbReference>
<dbReference type="Pfam" id="PF00370">
    <property type="entry name" value="FGGY_N"/>
    <property type="match status" value="1"/>
</dbReference>
<dbReference type="InterPro" id="IPR050406">
    <property type="entry name" value="FGGY_Carb_Kinase"/>
</dbReference>
<evidence type="ECO:0000313" key="7">
    <source>
        <dbReference type="Proteomes" id="UP000503088"/>
    </source>
</evidence>